<feature type="transmembrane region" description="Helical" evidence="8">
    <location>
        <begin position="450"/>
        <end position="467"/>
    </location>
</feature>
<feature type="transmembrane region" description="Helical" evidence="8">
    <location>
        <begin position="524"/>
        <end position="542"/>
    </location>
</feature>
<feature type="transmembrane region" description="Helical" evidence="8">
    <location>
        <begin position="53"/>
        <end position="71"/>
    </location>
</feature>
<reference evidence="11" key="1">
    <citation type="journal article" date="2019" name="Int. J. Syst. Evol. Microbiol.">
        <title>The Global Catalogue of Microorganisms (GCM) 10K type strain sequencing project: providing services to taxonomists for standard genome sequencing and annotation.</title>
        <authorList>
            <consortium name="The Broad Institute Genomics Platform"/>
            <consortium name="The Broad Institute Genome Sequencing Center for Infectious Disease"/>
            <person name="Wu L."/>
            <person name="Ma J."/>
        </authorList>
    </citation>
    <scope>NUCLEOTIDE SEQUENCE [LARGE SCALE GENOMIC DNA]</scope>
    <source>
        <strain evidence="11">KCTC 3913</strain>
    </source>
</reference>
<gene>
    <name evidence="10" type="ORF">ACFSUL_02430</name>
</gene>
<feature type="transmembrane region" description="Helical" evidence="8">
    <location>
        <begin position="80"/>
        <end position="97"/>
    </location>
</feature>
<feature type="transmembrane region" description="Helical" evidence="8">
    <location>
        <begin position="473"/>
        <end position="491"/>
    </location>
</feature>
<evidence type="ECO:0000313" key="10">
    <source>
        <dbReference type="EMBL" id="MFD2679601.1"/>
    </source>
</evidence>
<keyword evidence="5 8" id="KW-0472">Membrane</keyword>
<evidence type="ECO:0000256" key="3">
    <source>
        <dbReference type="ARBA" id="ARBA00022692"/>
    </source>
</evidence>
<keyword evidence="3 8" id="KW-0812">Transmembrane</keyword>
<dbReference type="InterPro" id="IPR036259">
    <property type="entry name" value="MFS_trans_sf"/>
</dbReference>
<evidence type="ECO:0000259" key="9">
    <source>
        <dbReference type="Pfam" id="PF13515"/>
    </source>
</evidence>
<evidence type="ECO:0000256" key="2">
    <source>
        <dbReference type="ARBA" id="ARBA00022475"/>
    </source>
</evidence>
<feature type="transmembrane region" description="Helical" evidence="8">
    <location>
        <begin position="127"/>
        <end position="147"/>
    </location>
</feature>
<dbReference type="SUPFAM" id="SSF103473">
    <property type="entry name" value="MFS general substrate transporter"/>
    <property type="match status" value="1"/>
</dbReference>
<evidence type="ECO:0000256" key="4">
    <source>
        <dbReference type="ARBA" id="ARBA00022989"/>
    </source>
</evidence>
<sequence>MKHLHIRHHWLGRLVASDPGRKRLQQAGKATLSLISAIFTTLFILKMVGQDTITPAIVSGMAGMLGIMNVMDETERKKKITTLLLGISAMVGISIGSLLAGNAYYIDTLMILITFSAFYFTRFGIRYFSLSMIGFMTVYISSVLNLSTNQLPWFYMGIAFGIFYAFLYNFILFKDSAHILKRSMRSFHIQTNLTFNILIKVIEDPEFNQKRMKNLEKNVRKTSEYARTVSGDLNAHDVKKVWPGLETSQVRLYVFDAEMLVETLTDSVSRLKKAEAFEIEELKRLLVWVVQSLRNVEVLSQGYEKQYLEETEKAVQALRLVLADLLSRDEQPKGWIYLIRRIESIANHIIEAAMEIQKSLPIKELEEDRTKKIATEEKEESDSEEKKEEEKGVKQSTKKAFQALVASTLAVIVGQIISPTQPYWVLLTTFIVLLGTASVGRTYTKAFDRSFGTILGAAIGFLVAKLVSDHAVMEVVLIFLVVFLSFYLFAVSYTLMSLFITMLIAFMYDILLGGITFTLLGARVIDTIAGAAIALLVSAVIFPKKTKDKVADTLDEFLVELLPYVTDYVRSFREDIDVKGLADKAFAMDLKLQSIKDEAYSLVNRPGGLSHSGIARWITIFTAINYYSKHLVASSYRKNFDYPADLVKVFEQMEEKLEHNINLLRTLITEKEREGKLYSLIDEREKIERLTPSRNQSHLDLIHHLYYVWRINQSIVTLGVDLGGKEVKERLTQKQ</sequence>
<accession>A0ABW5RLU0</accession>
<dbReference type="RefSeq" id="WP_377932372.1">
    <property type="nucleotide sequence ID" value="NZ_JBHUMF010000005.1"/>
</dbReference>
<organism evidence="10 11">
    <name type="scientific">Bacillus seohaeanensis</name>
    <dbReference type="NCBI Taxonomy" id="284580"/>
    <lineage>
        <taxon>Bacteria</taxon>
        <taxon>Bacillati</taxon>
        <taxon>Bacillota</taxon>
        <taxon>Bacilli</taxon>
        <taxon>Bacillales</taxon>
        <taxon>Bacillaceae</taxon>
        <taxon>Bacillus</taxon>
    </lineage>
</organism>
<comment type="similarity">
    <text evidence="6">Belongs to the YccS/YhfK family.</text>
</comment>
<dbReference type="Proteomes" id="UP001597506">
    <property type="component" value="Unassembled WGS sequence"/>
</dbReference>
<dbReference type="PANTHER" id="PTHR30509:SF9">
    <property type="entry name" value="MULTIDRUG RESISTANCE PROTEIN MDTO"/>
    <property type="match status" value="1"/>
</dbReference>
<evidence type="ECO:0000313" key="11">
    <source>
        <dbReference type="Proteomes" id="UP001597506"/>
    </source>
</evidence>
<keyword evidence="2" id="KW-1003">Cell membrane</keyword>
<feature type="transmembrane region" description="Helical" evidence="8">
    <location>
        <begin position="498"/>
        <end position="518"/>
    </location>
</feature>
<protein>
    <submittedName>
        <fullName evidence="10">FUSC family protein</fullName>
    </submittedName>
</protein>
<feature type="domain" description="Integral membrane bound transporter" evidence="9">
    <location>
        <begin position="409"/>
        <end position="537"/>
    </location>
</feature>
<feature type="region of interest" description="Disordered" evidence="7">
    <location>
        <begin position="371"/>
        <end position="392"/>
    </location>
</feature>
<feature type="transmembrane region" description="Helical" evidence="8">
    <location>
        <begin position="400"/>
        <end position="417"/>
    </location>
</feature>
<evidence type="ECO:0000256" key="5">
    <source>
        <dbReference type="ARBA" id="ARBA00023136"/>
    </source>
</evidence>
<evidence type="ECO:0000256" key="6">
    <source>
        <dbReference type="ARBA" id="ARBA00043993"/>
    </source>
</evidence>
<feature type="transmembrane region" description="Helical" evidence="8">
    <location>
        <begin position="153"/>
        <end position="173"/>
    </location>
</feature>
<dbReference type="Pfam" id="PF13515">
    <property type="entry name" value="FUSC_2"/>
    <property type="match status" value="1"/>
</dbReference>
<evidence type="ECO:0000256" key="8">
    <source>
        <dbReference type="SAM" id="Phobius"/>
    </source>
</evidence>
<dbReference type="EMBL" id="JBHUMF010000005">
    <property type="protein sequence ID" value="MFD2679601.1"/>
    <property type="molecule type" value="Genomic_DNA"/>
</dbReference>
<proteinExistence type="inferred from homology"/>
<keyword evidence="11" id="KW-1185">Reference proteome</keyword>
<comment type="caution">
    <text evidence="10">The sequence shown here is derived from an EMBL/GenBank/DDBJ whole genome shotgun (WGS) entry which is preliminary data.</text>
</comment>
<comment type="subcellular location">
    <subcellularLocation>
        <location evidence="1">Cell membrane</location>
        <topology evidence="1">Multi-pass membrane protein</topology>
    </subcellularLocation>
</comment>
<keyword evidence="4 8" id="KW-1133">Transmembrane helix</keyword>
<name>A0ABW5RLU0_9BACI</name>
<feature type="transmembrane region" description="Helical" evidence="8">
    <location>
        <begin position="423"/>
        <end position="443"/>
    </location>
</feature>
<feature type="transmembrane region" description="Helical" evidence="8">
    <location>
        <begin position="30"/>
        <end position="47"/>
    </location>
</feature>
<dbReference type="PANTHER" id="PTHR30509">
    <property type="entry name" value="P-HYDROXYBENZOIC ACID EFFLUX PUMP SUBUNIT-RELATED"/>
    <property type="match status" value="1"/>
</dbReference>
<evidence type="ECO:0000256" key="7">
    <source>
        <dbReference type="SAM" id="MobiDB-lite"/>
    </source>
</evidence>
<evidence type="ECO:0000256" key="1">
    <source>
        <dbReference type="ARBA" id="ARBA00004651"/>
    </source>
</evidence>
<dbReference type="InterPro" id="IPR049453">
    <property type="entry name" value="Memb_transporter_dom"/>
</dbReference>
<feature type="transmembrane region" description="Helical" evidence="8">
    <location>
        <begin position="103"/>
        <end position="120"/>
    </location>
</feature>